<keyword evidence="5" id="KW-0067">ATP-binding</keyword>
<dbReference type="InterPro" id="IPR044742">
    <property type="entry name" value="DEAD/DEAH_RhlB"/>
</dbReference>
<dbReference type="Proteomes" id="UP001175271">
    <property type="component" value="Unassembled WGS sequence"/>
</dbReference>
<dbReference type="Gene3D" id="3.40.50.300">
    <property type="entry name" value="P-loop containing nucleotide triphosphate hydrolases"/>
    <property type="match status" value="2"/>
</dbReference>
<keyword evidence="4" id="KW-0347">Helicase</keyword>
<evidence type="ECO:0000256" key="5">
    <source>
        <dbReference type="ARBA" id="ARBA00022840"/>
    </source>
</evidence>
<evidence type="ECO:0000313" key="10">
    <source>
        <dbReference type="EMBL" id="KAK0429020.1"/>
    </source>
</evidence>
<feature type="domain" description="Helicase ATP-binding" evidence="7">
    <location>
        <begin position="180"/>
        <end position="360"/>
    </location>
</feature>
<dbReference type="EC" id="3.6.4.13" evidence="1"/>
<dbReference type="PROSITE" id="PS51194">
    <property type="entry name" value="HELICASE_CTER"/>
    <property type="match status" value="1"/>
</dbReference>
<evidence type="ECO:0000259" key="7">
    <source>
        <dbReference type="PROSITE" id="PS51192"/>
    </source>
</evidence>
<evidence type="ECO:0000256" key="6">
    <source>
        <dbReference type="PROSITE-ProRule" id="PRU00552"/>
    </source>
</evidence>
<dbReference type="InterPro" id="IPR014001">
    <property type="entry name" value="Helicase_ATP-bd"/>
</dbReference>
<evidence type="ECO:0000256" key="1">
    <source>
        <dbReference type="ARBA" id="ARBA00012552"/>
    </source>
</evidence>
<feature type="short sequence motif" description="Q motif" evidence="6">
    <location>
        <begin position="147"/>
        <end position="175"/>
    </location>
</feature>
<dbReference type="GO" id="GO:0005524">
    <property type="term" value="F:ATP binding"/>
    <property type="evidence" value="ECO:0007669"/>
    <property type="project" value="UniProtKB-KW"/>
</dbReference>
<keyword evidence="2" id="KW-0547">Nucleotide-binding</keyword>
<dbReference type="SUPFAM" id="SSF52540">
    <property type="entry name" value="P-loop containing nucleoside triphosphate hydrolases"/>
    <property type="match status" value="1"/>
</dbReference>
<name>A0AA39MCZ3_9BILA</name>
<dbReference type="PROSITE" id="PS51195">
    <property type="entry name" value="Q_MOTIF"/>
    <property type="match status" value="1"/>
</dbReference>
<dbReference type="Pfam" id="PF00270">
    <property type="entry name" value="DEAD"/>
    <property type="match status" value="1"/>
</dbReference>
<evidence type="ECO:0000313" key="11">
    <source>
        <dbReference type="Proteomes" id="UP001175271"/>
    </source>
</evidence>
<dbReference type="GO" id="GO:0016787">
    <property type="term" value="F:hydrolase activity"/>
    <property type="evidence" value="ECO:0007669"/>
    <property type="project" value="UniProtKB-KW"/>
</dbReference>
<evidence type="ECO:0000256" key="3">
    <source>
        <dbReference type="ARBA" id="ARBA00022801"/>
    </source>
</evidence>
<keyword evidence="3" id="KW-0378">Hydrolase</keyword>
<reference evidence="10" key="1">
    <citation type="submission" date="2023-06" db="EMBL/GenBank/DDBJ databases">
        <title>Genomic analysis of the entomopathogenic nematode Steinernema hermaphroditum.</title>
        <authorList>
            <person name="Schwarz E.M."/>
            <person name="Heppert J.K."/>
            <person name="Baniya A."/>
            <person name="Schwartz H.T."/>
            <person name="Tan C.-H."/>
            <person name="Antoshechkin I."/>
            <person name="Sternberg P.W."/>
            <person name="Goodrich-Blair H."/>
            <person name="Dillman A.R."/>
        </authorList>
    </citation>
    <scope>NUCLEOTIDE SEQUENCE</scope>
    <source>
        <strain evidence="10">PS9179</strain>
        <tissue evidence="10">Whole animal</tissue>
    </source>
</reference>
<dbReference type="PROSITE" id="PS51192">
    <property type="entry name" value="HELICASE_ATP_BIND_1"/>
    <property type="match status" value="1"/>
</dbReference>
<protein>
    <recommendedName>
        <fullName evidence="1">RNA helicase</fullName>
        <ecNumber evidence="1">3.6.4.13</ecNumber>
    </recommendedName>
</protein>
<gene>
    <name evidence="10" type="ORF">QR680_011139</name>
</gene>
<dbReference type="SMART" id="SM00487">
    <property type="entry name" value="DEXDc"/>
    <property type="match status" value="1"/>
</dbReference>
<evidence type="ECO:0000256" key="2">
    <source>
        <dbReference type="ARBA" id="ARBA00022741"/>
    </source>
</evidence>
<dbReference type="Pfam" id="PF00271">
    <property type="entry name" value="Helicase_C"/>
    <property type="match status" value="1"/>
</dbReference>
<dbReference type="GO" id="GO:0003676">
    <property type="term" value="F:nucleic acid binding"/>
    <property type="evidence" value="ECO:0007669"/>
    <property type="project" value="InterPro"/>
</dbReference>
<feature type="domain" description="DEAD-box RNA helicase Q" evidence="9">
    <location>
        <begin position="147"/>
        <end position="175"/>
    </location>
</feature>
<comment type="caution">
    <text evidence="10">The sequence shown here is derived from an EMBL/GenBank/DDBJ whole genome shotgun (WGS) entry which is preliminary data.</text>
</comment>
<organism evidence="10 11">
    <name type="scientific">Steinernema hermaphroditum</name>
    <dbReference type="NCBI Taxonomy" id="289476"/>
    <lineage>
        <taxon>Eukaryota</taxon>
        <taxon>Metazoa</taxon>
        <taxon>Ecdysozoa</taxon>
        <taxon>Nematoda</taxon>
        <taxon>Chromadorea</taxon>
        <taxon>Rhabditida</taxon>
        <taxon>Tylenchina</taxon>
        <taxon>Panagrolaimomorpha</taxon>
        <taxon>Strongyloidoidea</taxon>
        <taxon>Steinernematidae</taxon>
        <taxon>Steinernema</taxon>
    </lineage>
</organism>
<evidence type="ECO:0000259" key="9">
    <source>
        <dbReference type="PROSITE" id="PS51195"/>
    </source>
</evidence>
<feature type="domain" description="Helicase C-terminal" evidence="8">
    <location>
        <begin position="390"/>
        <end position="546"/>
    </location>
</feature>
<dbReference type="SMART" id="SM00490">
    <property type="entry name" value="HELICc"/>
    <property type="match status" value="1"/>
</dbReference>
<evidence type="ECO:0000259" key="8">
    <source>
        <dbReference type="PROSITE" id="PS51194"/>
    </source>
</evidence>
<dbReference type="CDD" id="cd18787">
    <property type="entry name" value="SF2_C_DEAD"/>
    <property type="match status" value="1"/>
</dbReference>
<dbReference type="InterPro" id="IPR027417">
    <property type="entry name" value="P-loop_NTPase"/>
</dbReference>
<sequence>MFPRRRRRYRRPRASDFCDFSKYKTIFGAEQSRRIGERHERDALFIDYEFYLPRFRAVDDFAMNLDKQYQPVVARTKTNYDECAEMIVGHGIYTARMTGPTGKGNGLVGNAHLSEQNRIGMGDNFDSLRSTDNIAIDGGAGSFRLIDNFDECNIEKRIIRNLRKAGIEKPTAVQRAVIPIVLEEIERDLIVQAETGSGKTAAYLIPIICHISELKNSGHGSIPNSPYSIVITPTRELAAQVAHEARTIGKGLDISVALTYGQMPMGECRQDIRNGCDIIVATPGRLIGHFEERSVHFGNVKWVVLDEADQMFDYSLGQFVVPFLKEVKRNSFVRILAFSATFTRGVIRTMGTDYLEPDHFIITGRAAPRDNIEQRFIRVLPRKKKELLVEVMNYIIQKENKHTVGERWRIPKTIIFVDTKFETNFLAIFLTNLGIPCISFNGDRTQKMREKAIDDFSRGVCSVMICTNVCARGLNMKDVQYVINYDIPLKCQEMYMHRIGRTGRAGNKGMAYTFFEIGRDEQNVEELMSMIQGCGLPVPEFIEKLVENQATMAVGFFHQEK</sequence>
<accession>A0AA39MCZ3</accession>
<dbReference type="InterPro" id="IPR011545">
    <property type="entry name" value="DEAD/DEAH_box_helicase_dom"/>
</dbReference>
<dbReference type="InterPro" id="IPR014014">
    <property type="entry name" value="RNA_helicase_DEAD_Q_motif"/>
</dbReference>
<dbReference type="AlphaFoldDB" id="A0AA39MCZ3"/>
<dbReference type="PANTHER" id="PTHR47958">
    <property type="entry name" value="ATP-DEPENDENT RNA HELICASE DBP3"/>
    <property type="match status" value="1"/>
</dbReference>
<dbReference type="CDD" id="cd00268">
    <property type="entry name" value="DEADc"/>
    <property type="match status" value="1"/>
</dbReference>
<dbReference type="EMBL" id="JAUCMV010000001">
    <property type="protein sequence ID" value="KAK0429020.1"/>
    <property type="molecule type" value="Genomic_DNA"/>
</dbReference>
<keyword evidence="11" id="KW-1185">Reference proteome</keyword>
<dbReference type="GO" id="GO:0003724">
    <property type="term" value="F:RNA helicase activity"/>
    <property type="evidence" value="ECO:0007669"/>
    <property type="project" value="UniProtKB-EC"/>
</dbReference>
<proteinExistence type="predicted"/>
<evidence type="ECO:0000256" key="4">
    <source>
        <dbReference type="ARBA" id="ARBA00022806"/>
    </source>
</evidence>
<dbReference type="InterPro" id="IPR001650">
    <property type="entry name" value="Helicase_C-like"/>
</dbReference>